<dbReference type="PANTHER" id="PTHR42847">
    <property type="entry name" value="ALKANESULFONATE MONOOXYGENASE"/>
    <property type="match status" value="1"/>
</dbReference>
<keyword evidence="8" id="KW-1185">Reference proteome</keyword>
<dbReference type="GO" id="GO:0008726">
    <property type="term" value="F:alkanesulfonate monooxygenase activity"/>
    <property type="evidence" value="ECO:0007669"/>
    <property type="project" value="TreeGrafter"/>
</dbReference>
<proteinExistence type="predicted"/>
<dbReference type="InterPro" id="IPR036661">
    <property type="entry name" value="Luciferase-like_sf"/>
</dbReference>
<dbReference type="GO" id="GO:0046306">
    <property type="term" value="P:alkanesulfonate catabolic process"/>
    <property type="evidence" value="ECO:0007669"/>
    <property type="project" value="TreeGrafter"/>
</dbReference>
<gene>
    <name evidence="7" type="ORF">ATK36_4823</name>
</gene>
<dbReference type="Gene3D" id="3.20.20.30">
    <property type="entry name" value="Luciferase-like domain"/>
    <property type="match status" value="1"/>
</dbReference>
<dbReference type="InterPro" id="IPR050172">
    <property type="entry name" value="SsuD_RutA_monooxygenase"/>
</dbReference>
<dbReference type="RefSeq" id="WP_098513520.1">
    <property type="nucleotide sequence ID" value="NZ_JBIAKZ010000004.1"/>
</dbReference>
<evidence type="ECO:0000256" key="5">
    <source>
        <dbReference type="SAM" id="MobiDB-lite"/>
    </source>
</evidence>
<evidence type="ECO:0000256" key="1">
    <source>
        <dbReference type="ARBA" id="ARBA00022630"/>
    </source>
</evidence>
<dbReference type="PANTHER" id="PTHR42847:SF9">
    <property type="entry name" value="BLL6451 PROTEIN"/>
    <property type="match status" value="1"/>
</dbReference>
<dbReference type="AlphaFoldDB" id="A0A2A9FGV6"/>
<name>A0A2A9FGV6_9PSEU</name>
<keyword evidence="4 7" id="KW-0503">Monooxygenase</keyword>
<feature type="domain" description="Luciferase-like" evidence="6">
    <location>
        <begin position="45"/>
        <end position="338"/>
    </location>
</feature>
<evidence type="ECO:0000259" key="6">
    <source>
        <dbReference type="Pfam" id="PF00296"/>
    </source>
</evidence>
<evidence type="ECO:0000313" key="8">
    <source>
        <dbReference type="Proteomes" id="UP000243542"/>
    </source>
</evidence>
<evidence type="ECO:0000256" key="3">
    <source>
        <dbReference type="ARBA" id="ARBA00023002"/>
    </source>
</evidence>
<sequence>MVVQFFTNNFTTPPMIGDQASALDRRLKAMTRWGIRTSIDPEAPRTIGTYLEQSGYDGALVAERSGWPEPSVRAGWALAQTRRLTFMTAHRVGRQSPTTAARLLQTLDQLSGGRAAFHLITGHIDADQQRDGDFLSKSDRYRRADEFLDVFTRELTSTEPFDFEGEFYRVRGASSGLVETQGRRPTISWAGSSAPGIEIAAKYCDVFALPAEPLAGTAEIVTKVRGAAAAHGRTLRYWHNANHIVGRTDRDARALAESIAKGLEHASPGDLALDPAAAAGPESTSRKRLAAAAAEGDWHDDALYTRLTRITGGEHVPSFVGSPETIAESLLKYHDLGIEIFGCSSEVYTEEERELKLETIRLVRQAVAEREAASARSAVRDASAEPDPVGR</sequence>
<dbReference type="SUPFAM" id="SSF51679">
    <property type="entry name" value="Bacterial luciferase-like"/>
    <property type="match status" value="1"/>
</dbReference>
<accession>A0A2A9FGV6</accession>
<dbReference type="CDD" id="cd01094">
    <property type="entry name" value="Alkanesulfonate_monoxygenase"/>
    <property type="match status" value="1"/>
</dbReference>
<dbReference type="EMBL" id="PDJK01000002">
    <property type="protein sequence ID" value="PFG49659.1"/>
    <property type="molecule type" value="Genomic_DNA"/>
</dbReference>
<feature type="region of interest" description="Disordered" evidence="5">
    <location>
        <begin position="372"/>
        <end position="391"/>
    </location>
</feature>
<keyword evidence="1" id="KW-0285">Flavoprotein</keyword>
<dbReference type="Proteomes" id="UP000243542">
    <property type="component" value="Unassembled WGS sequence"/>
</dbReference>
<organism evidence="7 8">
    <name type="scientific">Amycolatopsis sulphurea</name>
    <dbReference type="NCBI Taxonomy" id="76022"/>
    <lineage>
        <taxon>Bacteria</taxon>
        <taxon>Bacillati</taxon>
        <taxon>Actinomycetota</taxon>
        <taxon>Actinomycetes</taxon>
        <taxon>Pseudonocardiales</taxon>
        <taxon>Pseudonocardiaceae</taxon>
        <taxon>Amycolatopsis</taxon>
    </lineage>
</organism>
<keyword evidence="3" id="KW-0560">Oxidoreductase</keyword>
<comment type="caution">
    <text evidence="7">The sequence shown here is derived from an EMBL/GenBank/DDBJ whole genome shotgun (WGS) entry which is preliminary data.</text>
</comment>
<evidence type="ECO:0000256" key="2">
    <source>
        <dbReference type="ARBA" id="ARBA00022643"/>
    </source>
</evidence>
<keyword evidence="2" id="KW-0288">FMN</keyword>
<reference evidence="7 8" key="1">
    <citation type="submission" date="2017-10" db="EMBL/GenBank/DDBJ databases">
        <title>Sequencing the genomes of 1000 actinobacteria strains.</title>
        <authorList>
            <person name="Klenk H.-P."/>
        </authorList>
    </citation>
    <scope>NUCLEOTIDE SEQUENCE [LARGE SCALE GENOMIC DNA]</scope>
    <source>
        <strain evidence="7 8">DSM 46092</strain>
    </source>
</reference>
<dbReference type="Pfam" id="PF00296">
    <property type="entry name" value="Bac_luciferase"/>
    <property type="match status" value="1"/>
</dbReference>
<protein>
    <submittedName>
        <fullName evidence="7">Alkanesulfonate monooxygenase</fullName>
    </submittedName>
</protein>
<dbReference type="InterPro" id="IPR011251">
    <property type="entry name" value="Luciferase-like_dom"/>
</dbReference>
<evidence type="ECO:0000313" key="7">
    <source>
        <dbReference type="EMBL" id="PFG49659.1"/>
    </source>
</evidence>
<evidence type="ECO:0000256" key="4">
    <source>
        <dbReference type="ARBA" id="ARBA00023033"/>
    </source>
</evidence>